<dbReference type="Proteomes" id="UP000499080">
    <property type="component" value="Unassembled WGS sequence"/>
</dbReference>
<proteinExistence type="predicted"/>
<organism evidence="1 2">
    <name type="scientific">Araneus ventricosus</name>
    <name type="common">Orbweaver spider</name>
    <name type="synonym">Epeira ventricosa</name>
    <dbReference type="NCBI Taxonomy" id="182803"/>
    <lineage>
        <taxon>Eukaryota</taxon>
        <taxon>Metazoa</taxon>
        <taxon>Ecdysozoa</taxon>
        <taxon>Arthropoda</taxon>
        <taxon>Chelicerata</taxon>
        <taxon>Arachnida</taxon>
        <taxon>Araneae</taxon>
        <taxon>Araneomorphae</taxon>
        <taxon>Entelegynae</taxon>
        <taxon>Araneoidea</taxon>
        <taxon>Araneidae</taxon>
        <taxon>Araneus</taxon>
    </lineage>
</organism>
<reference evidence="1 2" key="1">
    <citation type="journal article" date="2019" name="Sci. Rep.">
        <title>Orb-weaving spider Araneus ventricosus genome elucidates the spidroin gene catalogue.</title>
        <authorList>
            <person name="Kono N."/>
            <person name="Nakamura H."/>
            <person name="Ohtoshi R."/>
            <person name="Moran D.A.P."/>
            <person name="Shinohara A."/>
            <person name="Yoshida Y."/>
            <person name="Fujiwara M."/>
            <person name="Mori M."/>
            <person name="Tomita M."/>
            <person name="Arakawa K."/>
        </authorList>
    </citation>
    <scope>NUCLEOTIDE SEQUENCE [LARGE SCALE GENOMIC DNA]</scope>
</reference>
<comment type="caution">
    <text evidence="1">The sequence shown here is derived from an EMBL/GenBank/DDBJ whole genome shotgun (WGS) entry which is preliminary data.</text>
</comment>
<protein>
    <submittedName>
        <fullName evidence="1">Uncharacterized protein</fullName>
    </submittedName>
</protein>
<keyword evidence="2" id="KW-1185">Reference proteome</keyword>
<evidence type="ECO:0000313" key="2">
    <source>
        <dbReference type="Proteomes" id="UP000499080"/>
    </source>
</evidence>
<evidence type="ECO:0000313" key="1">
    <source>
        <dbReference type="EMBL" id="GBL72605.1"/>
    </source>
</evidence>
<gene>
    <name evidence="1" type="ORF">AVEN_127867_1</name>
</gene>
<sequence length="116" mass="13116">MLGMCTLPQFSPPGNNALFEIARATPGHAAIPIFSGLLPYLRSKVRQRTIPESDRPEVPNLWYAYPWGYAKDHFGVHEIKLLVAETRKHKGIKKLENFVSPAEYLVYNNYTTGIAD</sequence>
<dbReference type="AlphaFoldDB" id="A0A4Y1ZZI5"/>
<dbReference type="EMBL" id="BGPR01000002">
    <property type="protein sequence ID" value="GBL72605.1"/>
    <property type="molecule type" value="Genomic_DNA"/>
</dbReference>
<name>A0A4Y1ZZI5_ARAVE</name>
<accession>A0A4Y1ZZI5</accession>